<name>A0A224XCH4_9HEMI</name>
<dbReference type="PRINTS" id="PR00187">
    <property type="entry name" value="HAEMOCYANIN"/>
</dbReference>
<dbReference type="InterPro" id="IPR008922">
    <property type="entry name" value="Di-copper_centre_dom_sf"/>
</dbReference>
<dbReference type="SUPFAM" id="SSF81296">
    <property type="entry name" value="E set domains"/>
    <property type="match status" value="1"/>
</dbReference>
<protein>
    <submittedName>
        <fullName evidence="6">Putative hexamerin 4</fullName>
    </submittedName>
</protein>
<dbReference type="PANTHER" id="PTHR11511">
    <property type="entry name" value="LARVAL STORAGE PROTEIN/PHENOLOXIDASE"/>
    <property type="match status" value="1"/>
</dbReference>
<dbReference type="InterPro" id="IPR014756">
    <property type="entry name" value="Ig_E-set"/>
</dbReference>
<evidence type="ECO:0000259" key="3">
    <source>
        <dbReference type="Pfam" id="PF00372"/>
    </source>
</evidence>
<dbReference type="Gene3D" id="2.60.40.1520">
    <property type="entry name" value="Hemocyanin, C-terminal domain"/>
    <property type="match status" value="1"/>
</dbReference>
<evidence type="ECO:0000256" key="2">
    <source>
        <dbReference type="SAM" id="SignalP"/>
    </source>
</evidence>
<dbReference type="Gene3D" id="1.20.1370.10">
    <property type="entry name" value="Hemocyanin, N-terminal domain"/>
    <property type="match status" value="1"/>
</dbReference>
<sequence length="690" mass="81099">MKLARLSISFLYITILLTISSTNGERKLADPKFVLQQRQILDLYVGIGQADYDYSLNEYSDFDINANLDHFNKPAIIKEFLKAYNHGGFLQKNALFSMASPRTRSHIRKLFDLFYFANDFETFYKVASWAKKHINQNQFVYAYTLAILHRPDCVSFSIPPLYEIFPSYFTPTDLMHQVYEAKIKDIKEKKFTYNNTGYEYNYNTNVFGSPLSQDAVGHLDYKISYFREDVGLNNMYALFMLKLPSWMCPHRYVGTNLYKRGETFYFVHQQLYSRYTLARLANGLPFTERLQWELPIKVGYNPRVAHFNGLSFHTRPDNLIPDHFKKEHVTKAQLLEKRILDVIDSAVVWDTTNTTLLPIDDENGLELLSQLIYGTTERPNRKYFPSYYWHVIETLGYLINTADQHNFLGEALSTQLTSLRDPVFFQFVNRLLWLYQGYYNQRRPYTKEELSFSGVTVKDFEVDEFVTYFDMFEYEVTNGIPMKNPYDYTNYIYHARQYRLNHKPYTFKVTIYSEKQIEGVVRVYIGPKYDSEHHLLNLEQSRMAYMELDHFPVKLNYGKNVIERGYLDSHIFGQEPEGFRSLYTRLVNSINNSEPFYINERNSCGVPYRFQLPRGWKSGQPFVIAVIVSQAVLTETVEEKGPLGPCGTSTTQDKKSLGFPFDRPIEESSFHLSNILFKDVLVYHKERSQY</sequence>
<feature type="domain" description="Hemocyanin middle" evidence="3">
    <location>
        <begin position="160"/>
        <end position="434"/>
    </location>
</feature>
<feature type="chain" id="PRO_5012556140" evidence="2">
    <location>
        <begin position="25"/>
        <end position="690"/>
    </location>
</feature>
<evidence type="ECO:0000256" key="1">
    <source>
        <dbReference type="ARBA" id="ARBA00022761"/>
    </source>
</evidence>
<dbReference type="AlphaFoldDB" id="A0A224XCH4"/>
<dbReference type="InterPro" id="IPR000896">
    <property type="entry name" value="Hemocyanin/hexamerin_mid_dom"/>
</dbReference>
<dbReference type="InterPro" id="IPR005204">
    <property type="entry name" value="Hemocyanin_N"/>
</dbReference>
<evidence type="ECO:0000259" key="4">
    <source>
        <dbReference type="Pfam" id="PF03722"/>
    </source>
</evidence>
<dbReference type="PANTHER" id="PTHR11511:SF5">
    <property type="entry name" value="FAT-BODY PROTEIN 1-RELATED"/>
    <property type="match status" value="1"/>
</dbReference>
<proteinExistence type="predicted"/>
<dbReference type="EMBL" id="GFTR01007752">
    <property type="protein sequence ID" value="JAW08674.1"/>
    <property type="molecule type" value="Transcribed_RNA"/>
</dbReference>
<organism evidence="6">
    <name type="scientific">Panstrongylus lignarius</name>
    <dbReference type="NCBI Taxonomy" id="156445"/>
    <lineage>
        <taxon>Eukaryota</taxon>
        <taxon>Metazoa</taxon>
        <taxon>Ecdysozoa</taxon>
        <taxon>Arthropoda</taxon>
        <taxon>Hexapoda</taxon>
        <taxon>Insecta</taxon>
        <taxon>Pterygota</taxon>
        <taxon>Neoptera</taxon>
        <taxon>Paraneoptera</taxon>
        <taxon>Hemiptera</taxon>
        <taxon>Heteroptera</taxon>
        <taxon>Panheteroptera</taxon>
        <taxon>Cimicomorpha</taxon>
        <taxon>Reduviidae</taxon>
        <taxon>Triatominae</taxon>
        <taxon>Panstrongylus</taxon>
    </lineage>
</organism>
<dbReference type="SUPFAM" id="SSF48056">
    <property type="entry name" value="Di-copper centre-containing domain"/>
    <property type="match status" value="1"/>
</dbReference>
<accession>A0A224XCH4</accession>
<dbReference type="GO" id="GO:0005615">
    <property type="term" value="C:extracellular space"/>
    <property type="evidence" value="ECO:0007669"/>
    <property type="project" value="UniProtKB-ARBA"/>
</dbReference>
<feature type="signal peptide" evidence="2">
    <location>
        <begin position="1"/>
        <end position="24"/>
    </location>
</feature>
<evidence type="ECO:0000259" key="5">
    <source>
        <dbReference type="Pfam" id="PF03723"/>
    </source>
</evidence>
<dbReference type="Pfam" id="PF00372">
    <property type="entry name" value="Hemocyanin_M"/>
    <property type="match status" value="1"/>
</dbReference>
<feature type="domain" description="Hemocyanin C-terminal" evidence="5">
    <location>
        <begin position="444"/>
        <end position="684"/>
    </location>
</feature>
<dbReference type="InterPro" id="IPR005203">
    <property type="entry name" value="Hemocyanin_C"/>
</dbReference>
<keyword evidence="1" id="KW-0758">Storage protein</keyword>
<keyword evidence="2" id="KW-0732">Signal</keyword>
<dbReference type="InterPro" id="IPR037020">
    <property type="entry name" value="Hemocyanin_C_sf"/>
</dbReference>
<dbReference type="InterPro" id="IPR013788">
    <property type="entry name" value="Hemocyanin/hexamerin"/>
</dbReference>
<dbReference type="PROSITE" id="PS00210">
    <property type="entry name" value="HEMOCYANIN_2"/>
    <property type="match status" value="1"/>
</dbReference>
<dbReference type="GO" id="GO:0045735">
    <property type="term" value="F:nutrient reservoir activity"/>
    <property type="evidence" value="ECO:0007669"/>
    <property type="project" value="UniProtKB-KW"/>
</dbReference>
<evidence type="ECO:0000313" key="6">
    <source>
        <dbReference type="EMBL" id="JAW08674.1"/>
    </source>
</evidence>
<dbReference type="SUPFAM" id="SSF48050">
    <property type="entry name" value="Hemocyanin, N-terminal domain"/>
    <property type="match status" value="1"/>
</dbReference>
<feature type="domain" description="Hemocyanin N-terminal" evidence="4">
    <location>
        <begin position="33"/>
        <end position="153"/>
    </location>
</feature>
<dbReference type="InterPro" id="IPR036697">
    <property type="entry name" value="Hemocyanin_N_sf"/>
</dbReference>
<dbReference type="Pfam" id="PF03722">
    <property type="entry name" value="Hemocyanin_N"/>
    <property type="match status" value="1"/>
</dbReference>
<dbReference type="Gene3D" id="1.10.1280.10">
    <property type="entry name" value="Di-copper center containing domain from catechol oxidase"/>
    <property type="match status" value="1"/>
</dbReference>
<dbReference type="Pfam" id="PF03723">
    <property type="entry name" value="Hemocyanin_C"/>
    <property type="match status" value="1"/>
</dbReference>
<reference evidence="6" key="1">
    <citation type="journal article" date="2018" name="PLoS Negl. Trop. Dis.">
        <title>An insight into the salivary gland and fat body transcriptome of Panstrongylus lignarius (Hemiptera: Heteroptera), the main vector of Chagas disease in Peru.</title>
        <authorList>
            <person name="Nevoa J.C."/>
            <person name="Mendes M.T."/>
            <person name="da Silva M.V."/>
            <person name="Soares S.C."/>
            <person name="Oliveira C.J.F."/>
            <person name="Ribeiro J.M.C."/>
        </authorList>
    </citation>
    <scope>NUCLEOTIDE SEQUENCE</scope>
</reference>